<keyword evidence="7" id="KW-1185">Reference proteome</keyword>
<dbReference type="GO" id="GO:0032979">
    <property type="term" value="P:protein insertion into mitochondrial inner membrane from matrix"/>
    <property type="evidence" value="ECO:0007669"/>
    <property type="project" value="TreeGrafter"/>
</dbReference>
<dbReference type="AlphaFoldDB" id="A0A4S2LYI1"/>
<dbReference type="InterPro" id="IPR001708">
    <property type="entry name" value="YidC/ALB3/OXA1/COX18"/>
</dbReference>
<keyword evidence="4 5" id="KW-0472">Membrane</keyword>
<dbReference type="GO" id="GO:0032977">
    <property type="term" value="F:membrane insertase activity"/>
    <property type="evidence" value="ECO:0007669"/>
    <property type="project" value="InterPro"/>
</dbReference>
<comment type="caution">
    <text evidence="6">The sequence shown here is derived from an EMBL/GenBank/DDBJ whole genome shotgun (WGS) entry which is preliminary data.</text>
</comment>
<evidence type="ECO:0000256" key="2">
    <source>
        <dbReference type="ARBA" id="ARBA00022692"/>
    </source>
</evidence>
<accession>A0A4S2LYI1</accession>
<dbReference type="Proteomes" id="UP000308267">
    <property type="component" value="Unassembled WGS sequence"/>
</dbReference>
<dbReference type="OrthoDB" id="2148490at2759"/>
<evidence type="ECO:0000256" key="1">
    <source>
        <dbReference type="ARBA" id="ARBA00004141"/>
    </source>
</evidence>
<dbReference type="GO" id="GO:0005743">
    <property type="term" value="C:mitochondrial inner membrane"/>
    <property type="evidence" value="ECO:0007669"/>
    <property type="project" value="TreeGrafter"/>
</dbReference>
<dbReference type="PANTHER" id="PTHR12428">
    <property type="entry name" value="OXA1"/>
    <property type="match status" value="1"/>
</dbReference>
<evidence type="ECO:0000256" key="5">
    <source>
        <dbReference type="SAM" id="Phobius"/>
    </source>
</evidence>
<dbReference type="EMBL" id="SJOL01006310">
    <property type="protein sequence ID" value="TGZ68931.1"/>
    <property type="molecule type" value="Genomic_DNA"/>
</dbReference>
<evidence type="ECO:0000313" key="7">
    <source>
        <dbReference type="Proteomes" id="UP000308267"/>
    </source>
</evidence>
<evidence type="ECO:0000313" key="6">
    <source>
        <dbReference type="EMBL" id="TGZ68931.1"/>
    </source>
</evidence>
<name>A0A4S2LYI1_OPIFE</name>
<feature type="transmembrane region" description="Helical" evidence="5">
    <location>
        <begin position="356"/>
        <end position="376"/>
    </location>
</feature>
<proteinExistence type="predicted"/>
<evidence type="ECO:0000256" key="3">
    <source>
        <dbReference type="ARBA" id="ARBA00022989"/>
    </source>
</evidence>
<dbReference type="STRING" id="147828.A0A4S2LYI1"/>
<organism evidence="6 7">
    <name type="scientific">Opisthorchis felineus</name>
    <dbReference type="NCBI Taxonomy" id="147828"/>
    <lineage>
        <taxon>Eukaryota</taxon>
        <taxon>Metazoa</taxon>
        <taxon>Spiralia</taxon>
        <taxon>Lophotrochozoa</taxon>
        <taxon>Platyhelminthes</taxon>
        <taxon>Trematoda</taxon>
        <taxon>Digenea</taxon>
        <taxon>Opisthorchiida</taxon>
        <taxon>Opisthorchiata</taxon>
        <taxon>Opisthorchiidae</taxon>
        <taxon>Opisthorchis</taxon>
    </lineage>
</organism>
<keyword evidence="2 5" id="KW-0812">Transmembrane</keyword>
<reference evidence="6 7" key="1">
    <citation type="journal article" date="2019" name="BMC Genomics">
        <title>New insights from Opisthorchis felineus genome: update on genomics of the epidemiologically important liver flukes.</title>
        <authorList>
            <person name="Ershov N.I."/>
            <person name="Mordvinov V.A."/>
            <person name="Prokhortchouk E.B."/>
            <person name="Pakharukova M.Y."/>
            <person name="Gunbin K.V."/>
            <person name="Ustyantsev K."/>
            <person name="Genaev M.A."/>
            <person name="Blinov A.G."/>
            <person name="Mazur A."/>
            <person name="Boulygina E."/>
            <person name="Tsygankova S."/>
            <person name="Khrameeva E."/>
            <person name="Chekanov N."/>
            <person name="Fan G."/>
            <person name="Xiao A."/>
            <person name="Zhang H."/>
            <person name="Xu X."/>
            <person name="Yang H."/>
            <person name="Solovyev V."/>
            <person name="Lee S.M."/>
            <person name="Liu X."/>
            <person name="Afonnikov D.A."/>
            <person name="Skryabin K.G."/>
        </authorList>
    </citation>
    <scope>NUCLEOTIDE SEQUENCE [LARGE SCALE GENOMIC DNA]</scope>
    <source>
        <strain evidence="6">AK-0245</strain>
        <tissue evidence="6">Whole organism</tissue>
    </source>
</reference>
<evidence type="ECO:0000256" key="4">
    <source>
        <dbReference type="ARBA" id="ARBA00023136"/>
    </source>
</evidence>
<keyword evidence="3 5" id="KW-1133">Transmembrane helix</keyword>
<comment type="subcellular location">
    <subcellularLocation>
        <location evidence="1">Membrane</location>
        <topology evidence="1">Multi-pass membrane protein</topology>
    </subcellularLocation>
</comment>
<gene>
    <name evidence="6" type="ORF">CRM22_004011</name>
</gene>
<dbReference type="PANTHER" id="PTHR12428:SF65">
    <property type="entry name" value="CYTOCHROME C OXIDASE ASSEMBLY PROTEIN COX18, MITOCHONDRIAL"/>
    <property type="match status" value="1"/>
</dbReference>
<sequence length="378" mass="42376">MHLLVKISPGTATKLFDAVRFSRIYHERTIYSGSLVEFLSREFFHPDYVHMKFLSNLLISTHTTLSLPWDSTIVCTAVLLRSLITFPFYVYSERNYAKVAHVAIDCSKSRPLLEQKVKHSLHYKRLTESAAKAYMTRMSRTVFIRTCEANHCHPAKSAAVTLVQIPLWFSFTYTLRNICGFRTTSGYGWPPMLPDIVSEGINMICTSCAIPAGLLLTGLANVELMHLRRPRSRGDGSVFGAVSSDHWSYKVARGFGWFGNLCIFGFSFLVPKVGQCDCRLVAPIKFLPPGPGDLLANVCNPPIVYPSTCDAPNSAPLVRYLAASERGQSALQSYRSGSHFPVPYFTLGAIKILCLMYRRGFGVTFLLIFVLVRTIFRT</sequence>
<protein>
    <submittedName>
        <fullName evidence="6">Uncharacterized protein</fullName>
    </submittedName>
</protein>